<evidence type="ECO:0008006" key="4">
    <source>
        <dbReference type="Google" id="ProtNLM"/>
    </source>
</evidence>
<keyword evidence="1" id="KW-0472">Membrane</keyword>
<evidence type="ECO:0000313" key="2">
    <source>
        <dbReference type="EMBL" id="KAE9592336.1"/>
    </source>
</evidence>
<accession>A0A6A4NF73</accession>
<protein>
    <recommendedName>
        <fullName evidence="4">Transmembrane protein</fullName>
    </recommendedName>
</protein>
<keyword evidence="1" id="KW-0812">Transmembrane</keyword>
<dbReference type="EMBL" id="WOCE01000019">
    <property type="protein sequence ID" value="KAE9592336.1"/>
    <property type="molecule type" value="Genomic_DNA"/>
</dbReference>
<evidence type="ECO:0000256" key="1">
    <source>
        <dbReference type="SAM" id="Phobius"/>
    </source>
</evidence>
<evidence type="ECO:0000313" key="3">
    <source>
        <dbReference type="Proteomes" id="UP000447434"/>
    </source>
</evidence>
<proteinExistence type="predicted"/>
<reference evidence="3" key="1">
    <citation type="journal article" date="2020" name="Nat. Commun.">
        <title>Genome sequence of the cluster root forming white lupin.</title>
        <authorList>
            <person name="Hufnagel B."/>
            <person name="Marques A."/>
            <person name="Soriano A."/>
            <person name="Marques L."/>
            <person name="Divol F."/>
            <person name="Doumas P."/>
            <person name="Sallet E."/>
            <person name="Mancinotti D."/>
            <person name="Carrere S."/>
            <person name="Marande W."/>
            <person name="Arribat S."/>
            <person name="Keller J."/>
            <person name="Huneau C."/>
            <person name="Blein T."/>
            <person name="Aime D."/>
            <person name="Laguerre M."/>
            <person name="Taylor J."/>
            <person name="Schubert V."/>
            <person name="Nelson M."/>
            <person name="Geu-Flores F."/>
            <person name="Crespi M."/>
            <person name="Gallardo-Guerrero K."/>
            <person name="Delaux P.-M."/>
            <person name="Salse J."/>
            <person name="Berges H."/>
            <person name="Guyot R."/>
            <person name="Gouzy J."/>
            <person name="Peret B."/>
        </authorList>
    </citation>
    <scope>NUCLEOTIDE SEQUENCE [LARGE SCALE GENOMIC DNA]</scope>
    <source>
        <strain evidence="3">cv. Amiga</strain>
    </source>
</reference>
<keyword evidence="1" id="KW-1133">Transmembrane helix</keyword>
<dbReference type="Proteomes" id="UP000447434">
    <property type="component" value="Chromosome 19"/>
</dbReference>
<organism evidence="2 3">
    <name type="scientific">Lupinus albus</name>
    <name type="common">White lupine</name>
    <name type="synonym">Lupinus termis</name>
    <dbReference type="NCBI Taxonomy" id="3870"/>
    <lineage>
        <taxon>Eukaryota</taxon>
        <taxon>Viridiplantae</taxon>
        <taxon>Streptophyta</taxon>
        <taxon>Embryophyta</taxon>
        <taxon>Tracheophyta</taxon>
        <taxon>Spermatophyta</taxon>
        <taxon>Magnoliopsida</taxon>
        <taxon>eudicotyledons</taxon>
        <taxon>Gunneridae</taxon>
        <taxon>Pentapetalae</taxon>
        <taxon>rosids</taxon>
        <taxon>fabids</taxon>
        <taxon>Fabales</taxon>
        <taxon>Fabaceae</taxon>
        <taxon>Papilionoideae</taxon>
        <taxon>50 kb inversion clade</taxon>
        <taxon>genistoids sensu lato</taxon>
        <taxon>core genistoids</taxon>
        <taxon>Genisteae</taxon>
        <taxon>Lupinus</taxon>
    </lineage>
</organism>
<name>A0A6A4NF73_LUPAL</name>
<feature type="transmembrane region" description="Helical" evidence="1">
    <location>
        <begin position="43"/>
        <end position="60"/>
    </location>
</feature>
<keyword evidence="3" id="KW-1185">Reference proteome</keyword>
<sequence length="61" mass="7228">MKSCIWPPPSSFFWMSSFFFAVGTRWKDLMVATLVIVLVIWRTYYFVVFTLSLFVVFCSLD</sequence>
<dbReference type="AlphaFoldDB" id="A0A6A4NF73"/>
<comment type="caution">
    <text evidence="2">The sequence shown here is derived from an EMBL/GenBank/DDBJ whole genome shotgun (WGS) entry which is preliminary data.</text>
</comment>
<gene>
    <name evidence="2" type="ORF">Lalb_Chr19g0128251</name>
</gene>